<feature type="transmembrane region" description="Helical" evidence="1">
    <location>
        <begin position="306"/>
        <end position="325"/>
    </location>
</feature>
<dbReference type="InterPro" id="IPR045035">
    <property type="entry name" value="YSL-like"/>
</dbReference>
<keyword evidence="1" id="KW-0812">Transmembrane</keyword>
<evidence type="ECO:0000256" key="1">
    <source>
        <dbReference type="SAM" id="Phobius"/>
    </source>
</evidence>
<name>A0A4U5P2K4_POPAL</name>
<evidence type="ECO:0000313" key="2">
    <source>
        <dbReference type="EMBL" id="TKR90417.1"/>
    </source>
</evidence>
<gene>
    <name evidence="2" type="ORF">D5086_0000233590</name>
</gene>
<keyword evidence="1" id="KW-1133">Transmembrane helix</keyword>
<proteinExistence type="predicted"/>
<dbReference type="GO" id="GO:0051980">
    <property type="term" value="F:iron-nicotianamine transmembrane transporter activity"/>
    <property type="evidence" value="ECO:0007669"/>
    <property type="project" value="TreeGrafter"/>
</dbReference>
<comment type="caution">
    <text evidence="2">The sequence shown here is derived from an EMBL/GenBank/DDBJ whole genome shotgun (WGS) entry which is preliminary data.</text>
</comment>
<dbReference type="GO" id="GO:0005886">
    <property type="term" value="C:plasma membrane"/>
    <property type="evidence" value="ECO:0007669"/>
    <property type="project" value="TreeGrafter"/>
</dbReference>
<dbReference type="AlphaFoldDB" id="A0A4U5P2K4"/>
<dbReference type="STRING" id="43335.A0A4U5P2K4"/>
<dbReference type="GO" id="GO:0048316">
    <property type="term" value="P:seed development"/>
    <property type="evidence" value="ECO:0007669"/>
    <property type="project" value="TreeGrafter"/>
</dbReference>
<feature type="transmembrane region" description="Helical" evidence="1">
    <location>
        <begin position="35"/>
        <end position="56"/>
    </location>
</feature>
<dbReference type="PANTHER" id="PTHR31645">
    <property type="entry name" value="OLIGOPEPTIDE TRANSPORTER YGL114W-RELATED"/>
    <property type="match status" value="1"/>
</dbReference>
<dbReference type="GO" id="GO:0035673">
    <property type="term" value="F:oligopeptide transmembrane transporter activity"/>
    <property type="evidence" value="ECO:0007669"/>
    <property type="project" value="InterPro"/>
</dbReference>
<dbReference type="PANTHER" id="PTHR31645:SF4">
    <property type="entry name" value="METAL-NICOTIANAMINE TRANSPORTER YSL3"/>
    <property type="match status" value="1"/>
</dbReference>
<sequence length="360" mass="39383">MKLNLTTGLVPNLNVSAALLDTERNTPGSTKEPGIGWMTGFLFVSSFVGLLVLVPLRKIMIKESASLQLYQKVVSPPLRVAVWMVEDRRSGWWLEADRTEICRRRCVGLPLEAPIRSGASGRLAVKEIGCCYGGLRSLVGLRALLKLGRCCRWRLFGRCQGRSCYGVGLCFGQRESRGGMWSPIFLFKDNQHRLRLGWDLKMRGNGGNGGSVLAEVDAGHGEGNAGSGGCGVELNGRGGAGSAAACWLRVTGCWKWLWGTVRKLGFLGIFNAKECSNGEAPPLPPSNFIAGDDSTLFEDGFGWKSVAIGYGCGFMFGVIMGYVVFKTRRPAWFLKMVEDQWSLNASRTKKNASRNDARRN</sequence>
<dbReference type="EMBL" id="RCHU01000876">
    <property type="protein sequence ID" value="TKR90417.1"/>
    <property type="molecule type" value="Genomic_DNA"/>
</dbReference>
<keyword evidence="1" id="KW-0472">Membrane</keyword>
<reference evidence="2" key="1">
    <citation type="submission" date="2018-10" db="EMBL/GenBank/DDBJ databases">
        <title>Population genomic analysis revealed the cold adaptation of white poplar.</title>
        <authorList>
            <person name="Liu Y.-J."/>
        </authorList>
    </citation>
    <scope>NUCLEOTIDE SEQUENCE [LARGE SCALE GENOMIC DNA]</scope>
    <source>
        <strain evidence="2">PAL-ZL1</strain>
    </source>
</reference>
<dbReference type="GO" id="GO:0010039">
    <property type="term" value="P:response to iron ion"/>
    <property type="evidence" value="ECO:0007669"/>
    <property type="project" value="TreeGrafter"/>
</dbReference>
<organism evidence="2">
    <name type="scientific">Populus alba</name>
    <name type="common">White poplar</name>
    <dbReference type="NCBI Taxonomy" id="43335"/>
    <lineage>
        <taxon>Eukaryota</taxon>
        <taxon>Viridiplantae</taxon>
        <taxon>Streptophyta</taxon>
        <taxon>Embryophyta</taxon>
        <taxon>Tracheophyta</taxon>
        <taxon>Spermatophyta</taxon>
        <taxon>Magnoliopsida</taxon>
        <taxon>eudicotyledons</taxon>
        <taxon>Gunneridae</taxon>
        <taxon>Pentapetalae</taxon>
        <taxon>rosids</taxon>
        <taxon>fabids</taxon>
        <taxon>Malpighiales</taxon>
        <taxon>Salicaceae</taxon>
        <taxon>Saliceae</taxon>
        <taxon>Populus</taxon>
    </lineage>
</organism>
<accession>A0A4U5P2K4</accession>
<protein>
    <submittedName>
        <fullName evidence="2">Uncharacterized protein</fullName>
    </submittedName>
</protein>